<dbReference type="Gene3D" id="1.10.630.10">
    <property type="entry name" value="Cytochrome P450"/>
    <property type="match status" value="1"/>
</dbReference>
<evidence type="ECO:0000313" key="9">
    <source>
        <dbReference type="Proteomes" id="UP000053274"/>
    </source>
</evidence>
<dbReference type="PANTHER" id="PTHR46696:SF1">
    <property type="entry name" value="CYTOCHROME P450 YJIB-RELATED"/>
    <property type="match status" value="1"/>
</dbReference>
<accession>A0A0R2PE86</accession>
<dbReference type="Pfam" id="PF00067">
    <property type="entry name" value="p450"/>
    <property type="match status" value="1"/>
</dbReference>
<evidence type="ECO:0000256" key="1">
    <source>
        <dbReference type="ARBA" id="ARBA00010617"/>
    </source>
</evidence>
<evidence type="ECO:0000313" key="8">
    <source>
        <dbReference type="EMBL" id="KRO36268.1"/>
    </source>
</evidence>
<name>A0A0R2PE86_9ACTN</name>
<evidence type="ECO:0000256" key="5">
    <source>
        <dbReference type="ARBA" id="ARBA00023004"/>
    </source>
</evidence>
<dbReference type="PROSITE" id="PS00086">
    <property type="entry name" value="CYTOCHROME_P450"/>
    <property type="match status" value="1"/>
</dbReference>
<dbReference type="CDD" id="cd20625">
    <property type="entry name" value="CYP164-like"/>
    <property type="match status" value="1"/>
</dbReference>
<evidence type="ECO:0000256" key="4">
    <source>
        <dbReference type="ARBA" id="ARBA00023002"/>
    </source>
</evidence>
<dbReference type="PRINTS" id="PR00359">
    <property type="entry name" value="BP450"/>
</dbReference>
<dbReference type="GO" id="GO:0016705">
    <property type="term" value="F:oxidoreductase activity, acting on paired donors, with incorporation or reduction of molecular oxygen"/>
    <property type="evidence" value="ECO:0007669"/>
    <property type="project" value="InterPro"/>
</dbReference>
<protein>
    <recommendedName>
        <fullName evidence="10">Cytochrome</fullName>
    </recommendedName>
</protein>
<dbReference type="GO" id="GO:0005506">
    <property type="term" value="F:iron ion binding"/>
    <property type="evidence" value="ECO:0007669"/>
    <property type="project" value="InterPro"/>
</dbReference>
<organism evidence="8 9">
    <name type="scientific">Actinobacteria bacterium BACL15 MAG-120619-bin91</name>
    <dbReference type="NCBI Taxonomy" id="1655562"/>
    <lineage>
        <taxon>Bacteria</taxon>
        <taxon>Bacillati</taxon>
        <taxon>Actinomycetota</taxon>
        <taxon>Actinomycetes</taxon>
        <taxon>Actinomycetes incertae sedis</taxon>
        <taxon>ac1 cluster</taxon>
    </lineage>
</organism>
<dbReference type="EMBL" id="LIAM01000018">
    <property type="protein sequence ID" value="KRO36268.1"/>
    <property type="molecule type" value="Genomic_DNA"/>
</dbReference>
<evidence type="ECO:0000256" key="7">
    <source>
        <dbReference type="RuleBase" id="RU000461"/>
    </source>
</evidence>
<dbReference type="InterPro" id="IPR002397">
    <property type="entry name" value="Cyt_P450_B"/>
</dbReference>
<dbReference type="GO" id="GO:0004497">
    <property type="term" value="F:monooxygenase activity"/>
    <property type="evidence" value="ECO:0007669"/>
    <property type="project" value="UniProtKB-KW"/>
</dbReference>
<comment type="caution">
    <text evidence="8">The sequence shown here is derived from an EMBL/GenBank/DDBJ whole genome shotgun (WGS) entry which is preliminary data.</text>
</comment>
<evidence type="ECO:0000256" key="3">
    <source>
        <dbReference type="ARBA" id="ARBA00022723"/>
    </source>
</evidence>
<reference evidence="8 9" key="1">
    <citation type="submission" date="2015-10" db="EMBL/GenBank/DDBJ databases">
        <title>Metagenome-Assembled Genomes uncover a global brackish microbiome.</title>
        <authorList>
            <person name="Hugerth L.W."/>
            <person name="Larsson J."/>
            <person name="Alneberg J."/>
            <person name="Lindh M.V."/>
            <person name="Legrand C."/>
            <person name="Pinhassi J."/>
            <person name="Andersson A.F."/>
        </authorList>
    </citation>
    <scope>NUCLEOTIDE SEQUENCE [LARGE SCALE GENOMIC DNA]</scope>
    <source>
        <strain evidence="8">BACL15 MAG-120619-bin91</strain>
    </source>
</reference>
<keyword evidence="5 7" id="KW-0408">Iron</keyword>
<dbReference type="InterPro" id="IPR017972">
    <property type="entry name" value="Cyt_P450_CS"/>
</dbReference>
<sequence length="415" mass="46353">MQGNQLLKLSLESGEYFSNPFPLFTDLRRDDPVFFSETLGGWVITRFQDVSEILHNHEDYSSKGRVLHLINKLDPAVQKHLPLLQMHFATGLAHSDAPEHKRLRNLLAQAFTPKVSEAMRPIAHEVVTRQISNLSTSSDLIRDVFIPVPALVVGRLLGSSEDDIPDLIRWAGAINGLYEKGGLIDPNKAIYAEKMLEEIRQFVTRLAGHRRELRIKGKLDPTQDVLAGLVSVETDGDSLSDSELLSTVVTLFVAGHETTTHLLGNGMLALLRSDSELKRIQGNFELIPKAIDEMARFDGSVPRSWRITKRQMEILGVQIPQGELVLPILSAANRDESVFEDPDVFNISRDTRKHLAFGRGVHVCLGAPLARIEGQEIIKQLLTKFPNISLNAKESELVWRKDVALRGLESLPVLL</sequence>
<dbReference type="FunFam" id="1.10.630.10:FF:000018">
    <property type="entry name" value="Cytochrome P450 monooxygenase"/>
    <property type="match status" value="1"/>
</dbReference>
<dbReference type="SUPFAM" id="SSF48264">
    <property type="entry name" value="Cytochrome P450"/>
    <property type="match status" value="1"/>
</dbReference>
<dbReference type="PANTHER" id="PTHR46696">
    <property type="entry name" value="P450, PUTATIVE (EUROFUNG)-RELATED"/>
    <property type="match status" value="1"/>
</dbReference>
<dbReference type="InterPro" id="IPR036396">
    <property type="entry name" value="Cyt_P450_sf"/>
</dbReference>
<evidence type="ECO:0000256" key="6">
    <source>
        <dbReference type="ARBA" id="ARBA00023033"/>
    </source>
</evidence>
<comment type="similarity">
    <text evidence="1 7">Belongs to the cytochrome P450 family.</text>
</comment>
<keyword evidence="4 7" id="KW-0560">Oxidoreductase</keyword>
<gene>
    <name evidence="8" type="ORF">ABR54_01800</name>
</gene>
<keyword evidence="3 7" id="KW-0479">Metal-binding</keyword>
<dbReference type="AlphaFoldDB" id="A0A0R2PE86"/>
<evidence type="ECO:0000256" key="2">
    <source>
        <dbReference type="ARBA" id="ARBA00022617"/>
    </source>
</evidence>
<dbReference type="GO" id="GO:0020037">
    <property type="term" value="F:heme binding"/>
    <property type="evidence" value="ECO:0007669"/>
    <property type="project" value="InterPro"/>
</dbReference>
<keyword evidence="6 7" id="KW-0503">Monooxygenase</keyword>
<dbReference type="InterPro" id="IPR001128">
    <property type="entry name" value="Cyt_P450"/>
</dbReference>
<evidence type="ECO:0008006" key="10">
    <source>
        <dbReference type="Google" id="ProtNLM"/>
    </source>
</evidence>
<dbReference type="Proteomes" id="UP000053274">
    <property type="component" value="Unassembled WGS sequence"/>
</dbReference>
<proteinExistence type="inferred from homology"/>
<keyword evidence="2 7" id="KW-0349">Heme</keyword>